<reference evidence="3" key="1">
    <citation type="journal article" date="2019" name="Int. J. Syst. Evol. Microbiol.">
        <title>The Global Catalogue of Microorganisms (GCM) 10K type strain sequencing project: providing services to taxonomists for standard genome sequencing and annotation.</title>
        <authorList>
            <consortium name="The Broad Institute Genomics Platform"/>
            <consortium name="The Broad Institute Genome Sequencing Center for Infectious Disease"/>
            <person name="Wu L."/>
            <person name="Ma J."/>
        </authorList>
    </citation>
    <scope>NUCLEOTIDE SEQUENCE [LARGE SCALE GENOMIC DNA]</scope>
    <source>
        <strain evidence="3">CGMCC 1.15288</strain>
    </source>
</reference>
<feature type="domain" description="YopA central" evidence="1">
    <location>
        <begin position="115"/>
        <end position="245"/>
    </location>
</feature>
<name>A0ABQ1YJB7_9BACT</name>
<evidence type="ECO:0000259" key="1">
    <source>
        <dbReference type="Pfam" id="PF26308"/>
    </source>
</evidence>
<dbReference type="EMBL" id="BMIA01000001">
    <property type="protein sequence ID" value="GGH26781.1"/>
    <property type="molecule type" value="Genomic_DNA"/>
</dbReference>
<evidence type="ECO:0000313" key="2">
    <source>
        <dbReference type="EMBL" id="GGH26781.1"/>
    </source>
</evidence>
<gene>
    <name evidence="2" type="primary">yopA</name>
    <name evidence="2" type="ORF">GCM10007423_12030</name>
</gene>
<proteinExistence type="predicted"/>
<dbReference type="Pfam" id="PF26308">
    <property type="entry name" value="YopA_M"/>
    <property type="match status" value="1"/>
</dbReference>
<keyword evidence="3" id="KW-1185">Reference proteome</keyword>
<protein>
    <recommendedName>
        <fullName evidence="1">YopA central domain-containing protein</fullName>
    </recommendedName>
</protein>
<evidence type="ECO:0000313" key="3">
    <source>
        <dbReference type="Proteomes" id="UP000600214"/>
    </source>
</evidence>
<comment type="caution">
    <text evidence="2">The sequence shown here is derived from an EMBL/GenBank/DDBJ whole genome shotgun (WGS) entry which is preliminary data.</text>
</comment>
<dbReference type="Proteomes" id="UP000600214">
    <property type="component" value="Unassembled WGS sequence"/>
</dbReference>
<organism evidence="2 3">
    <name type="scientific">Dyadobacter endophyticus</name>
    <dbReference type="NCBI Taxonomy" id="1749036"/>
    <lineage>
        <taxon>Bacteria</taxon>
        <taxon>Pseudomonadati</taxon>
        <taxon>Bacteroidota</taxon>
        <taxon>Cytophagia</taxon>
        <taxon>Cytophagales</taxon>
        <taxon>Spirosomataceae</taxon>
        <taxon>Dyadobacter</taxon>
    </lineage>
</organism>
<sequence>MEKTDIPNGFPESLQQYLPNEPVIVYQGQFALEKSKSEILIEGLISFDWLPQPQLVFRGTADKSIHQDLLGFTLDPQPLRVRTADHCFGKGVVTQFTNNEFSGRIIDEKTVGDLSAKAERITFVIPNLKSISEEPVCWNGNQFSNNRLTLDNGDYSIVLEKSASYKQSDKELRNSGGYCIQYYGEATKKAGTISYDEAIGLASSLSSFLSFINGRRTSLLFLTGVSGQNMVWKDYATNHVDGYKAVSSWYHRDKQIDLRPLWKSFSDIWNDRKQSSNLKNVISFYLESNCNKVFIENCIVLSQAAMELLYNWQFVEKSAGKETDIAIVKLNKLIAHLKISRDIPKSLSCLKQLENITFVDKSFNPRANITSATEAYLEIRNAIIHGNAWRRENLDKIDTDARIEAWILGNWYIELSILRILGYIGLYNNRTVSMKIDYSCMEPVPWL</sequence>
<dbReference type="InterPro" id="IPR058684">
    <property type="entry name" value="YopA_M"/>
</dbReference>
<accession>A0ABQ1YJB7</accession>
<dbReference type="RefSeq" id="WP_188929648.1">
    <property type="nucleotide sequence ID" value="NZ_BMIA01000001.1"/>
</dbReference>